<dbReference type="RefSeq" id="WP_258914089.1">
    <property type="nucleotide sequence ID" value="NZ_CP007536.1"/>
</dbReference>
<sequence length="43" mass="5144">MEPEDASISIQMRRRLFVKTALLGLIRDFYVLREYLSPIMSKR</sequence>
<keyword evidence="2" id="KW-1185">Reference proteome</keyword>
<dbReference type="HOGENOM" id="CLU_3227956_0_0_2"/>
<dbReference type="AlphaFoldDB" id="A0A060HH84"/>
<name>A0A060HH84_9ARCH</name>
<dbReference type="STRING" id="926571.NVIE_016750"/>
<organism evidence="1 2">
    <name type="scientific">Nitrososphaera viennensis EN76</name>
    <dbReference type="NCBI Taxonomy" id="926571"/>
    <lineage>
        <taxon>Archaea</taxon>
        <taxon>Nitrososphaerota</taxon>
        <taxon>Nitrososphaeria</taxon>
        <taxon>Nitrososphaerales</taxon>
        <taxon>Nitrososphaeraceae</taxon>
        <taxon>Nitrososphaera</taxon>
    </lineage>
</organism>
<dbReference type="Proteomes" id="UP000027093">
    <property type="component" value="Chromosome"/>
</dbReference>
<dbReference type="KEGG" id="nvn:NVIE_016750"/>
<gene>
    <name evidence="1" type="ORF">NVIE_016750</name>
</gene>
<evidence type="ECO:0000313" key="2">
    <source>
        <dbReference type="Proteomes" id="UP000027093"/>
    </source>
</evidence>
<proteinExistence type="predicted"/>
<dbReference type="EMBL" id="CP007536">
    <property type="protein sequence ID" value="AIC15929.1"/>
    <property type="molecule type" value="Genomic_DNA"/>
</dbReference>
<accession>A0A060HH84</accession>
<reference evidence="1 2" key="1">
    <citation type="journal article" date="2014" name="Int. J. Syst. Evol. Microbiol.">
        <title>Nitrososphaera viennensis gen. nov., sp. nov., an aerobic and mesophilic, ammonia-oxidizing archaeon from soil and a member of the archaeal phylum Thaumarchaeota.</title>
        <authorList>
            <person name="Stieglmeier M."/>
            <person name="Klingl A."/>
            <person name="Alves R.J."/>
            <person name="Rittmann S.K."/>
            <person name="Melcher M."/>
            <person name="Leisch N."/>
            <person name="Schleper C."/>
        </authorList>
    </citation>
    <scope>NUCLEOTIDE SEQUENCE [LARGE SCALE GENOMIC DNA]</scope>
    <source>
        <strain evidence="1">EN76</strain>
    </source>
</reference>
<evidence type="ECO:0000313" key="1">
    <source>
        <dbReference type="EMBL" id="AIC15929.1"/>
    </source>
</evidence>
<protein>
    <submittedName>
        <fullName evidence="1">Uncharacterized protein</fullName>
    </submittedName>
</protein>
<dbReference type="GeneID" id="74946943"/>